<keyword evidence="12" id="KW-1185">Reference proteome</keyword>
<accession>A0A8R7UKZ0</accession>
<feature type="transmembrane region" description="Helical" evidence="10">
    <location>
        <begin position="73"/>
        <end position="94"/>
    </location>
</feature>
<evidence type="ECO:0000313" key="11">
    <source>
        <dbReference type="EnsemblPlants" id="TuG1812G0500003841.01.T02"/>
    </source>
</evidence>
<evidence type="ECO:0000256" key="5">
    <source>
        <dbReference type="ARBA" id="ARBA00023136"/>
    </source>
</evidence>
<keyword evidence="5 10" id="KW-0472">Membrane</keyword>
<evidence type="ECO:0000256" key="2">
    <source>
        <dbReference type="ARBA" id="ARBA00022448"/>
    </source>
</evidence>
<reference evidence="11" key="3">
    <citation type="submission" date="2022-06" db="UniProtKB">
        <authorList>
            <consortium name="EnsemblPlants"/>
        </authorList>
    </citation>
    <scope>IDENTIFICATION</scope>
</reference>
<evidence type="ECO:0000256" key="4">
    <source>
        <dbReference type="ARBA" id="ARBA00022989"/>
    </source>
</evidence>
<dbReference type="GO" id="GO:0009734">
    <property type="term" value="P:auxin-activated signaling pathway"/>
    <property type="evidence" value="ECO:0007669"/>
    <property type="project" value="UniProtKB-KW"/>
</dbReference>
<dbReference type="AlphaFoldDB" id="A0A8R7UKZ0"/>
<sequence>MGFLSLLVVASMPIVQVLLIGVIGAFLASGYSKVLTASARRDMNKVVFTVFTPSLIFANLAKTVTLSDVISWWFMPVNIAITFLVGSALGWLACKILKPPPHFRGLIMAFCSAGNLGNLLLIVVPAVCDEDGNPFGSDRNQCRSRGLSYSSLSMALGGLFIWTYTYSLMQKSGKLYHKMQSKSIQCPADSDEEHLEGFKAGDEEAALPASARPEEQNEGSQIETPLLSCESDVANNKGFWTNLKEAVHQLIEELMAPPTISAIIGFVVGLVPWLKSLIIGEGAPLRVIQDSLELMGYKATYLLMKLFPVFILKALNVIQYSSSLTPMTSYFHLQQWHYTLHHPHPRRKPDPRAAEVGAEAHGDHGDRVHPLRGYAGYRDRCRARGTRRWVPSPRPALPLRADDAIRPAACHEHRDHGTAVRRRAGGVLGDLPVDVPRRGRGAHHLVHRFHVHPLLKQATTSSSIL</sequence>
<evidence type="ECO:0000256" key="1">
    <source>
        <dbReference type="ARBA" id="ARBA00004477"/>
    </source>
</evidence>
<evidence type="ECO:0000256" key="6">
    <source>
        <dbReference type="ARBA" id="ARBA00023294"/>
    </source>
</evidence>
<comment type="function">
    <text evidence="7">Involved in cellular auxin homeostasis by regulating auxin metabolism. Regulates intracellular auxin accumulation at the endoplasmic reticulum and thus auxin availability for nuclear auxin signaling.</text>
</comment>
<evidence type="ECO:0000313" key="12">
    <source>
        <dbReference type="Proteomes" id="UP000015106"/>
    </source>
</evidence>
<protein>
    <recommendedName>
        <fullName evidence="13">Transporter C5D6.04</fullName>
    </recommendedName>
</protein>
<evidence type="ECO:0000256" key="9">
    <source>
        <dbReference type="SAM" id="MobiDB-lite"/>
    </source>
</evidence>
<feature type="transmembrane region" description="Helical" evidence="10">
    <location>
        <begin position="6"/>
        <end position="31"/>
    </location>
</feature>
<dbReference type="Proteomes" id="UP000015106">
    <property type="component" value="Chromosome 5"/>
</dbReference>
<feature type="compositionally biased region" description="Basic and acidic residues" evidence="9">
    <location>
        <begin position="348"/>
        <end position="369"/>
    </location>
</feature>
<evidence type="ECO:0000256" key="7">
    <source>
        <dbReference type="ARBA" id="ARBA00025100"/>
    </source>
</evidence>
<comment type="similarity">
    <text evidence="8">Belongs to the auxin efflux carrier (TC 2.A.69.2) family.</text>
</comment>
<feature type="transmembrane region" description="Helical" evidence="10">
    <location>
        <begin position="147"/>
        <end position="169"/>
    </location>
</feature>
<feature type="region of interest" description="Disordered" evidence="9">
    <location>
        <begin position="342"/>
        <end position="369"/>
    </location>
</feature>
<keyword evidence="2" id="KW-0813">Transport</keyword>
<reference evidence="12" key="1">
    <citation type="journal article" date="2013" name="Nature">
        <title>Draft genome of the wheat A-genome progenitor Triticum urartu.</title>
        <authorList>
            <person name="Ling H.Q."/>
            <person name="Zhao S."/>
            <person name="Liu D."/>
            <person name="Wang J."/>
            <person name="Sun H."/>
            <person name="Zhang C."/>
            <person name="Fan H."/>
            <person name="Li D."/>
            <person name="Dong L."/>
            <person name="Tao Y."/>
            <person name="Gao C."/>
            <person name="Wu H."/>
            <person name="Li Y."/>
            <person name="Cui Y."/>
            <person name="Guo X."/>
            <person name="Zheng S."/>
            <person name="Wang B."/>
            <person name="Yu K."/>
            <person name="Liang Q."/>
            <person name="Yang W."/>
            <person name="Lou X."/>
            <person name="Chen J."/>
            <person name="Feng M."/>
            <person name="Jian J."/>
            <person name="Zhang X."/>
            <person name="Luo G."/>
            <person name="Jiang Y."/>
            <person name="Liu J."/>
            <person name="Wang Z."/>
            <person name="Sha Y."/>
            <person name="Zhang B."/>
            <person name="Wu H."/>
            <person name="Tang D."/>
            <person name="Shen Q."/>
            <person name="Xue P."/>
            <person name="Zou S."/>
            <person name="Wang X."/>
            <person name="Liu X."/>
            <person name="Wang F."/>
            <person name="Yang Y."/>
            <person name="An X."/>
            <person name="Dong Z."/>
            <person name="Zhang K."/>
            <person name="Zhang X."/>
            <person name="Luo M.C."/>
            <person name="Dvorak J."/>
            <person name="Tong Y."/>
            <person name="Wang J."/>
            <person name="Yang H."/>
            <person name="Li Z."/>
            <person name="Wang D."/>
            <person name="Zhang A."/>
            <person name="Wang J."/>
        </authorList>
    </citation>
    <scope>NUCLEOTIDE SEQUENCE</scope>
    <source>
        <strain evidence="12">cv. G1812</strain>
    </source>
</reference>
<dbReference type="GO" id="GO:0005789">
    <property type="term" value="C:endoplasmic reticulum membrane"/>
    <property type="evidence" value="ECO:0007669"/>
    <property type="project" value="UniProtKB-SubCell"/>
</dbReference>
<dbReference type="PANTHER" id="PTHR31651:SF3">
    <property type="entry name" value="PROTEIN PIN-LIKES 7"/>
    <property type="match status" value="1"/>
</dbReference>
<dbReference type="Pfam" id="PF03547">
    <property type="entry name" value="Mem_trans"/>
    <property type="match status" value="1"/>
</dbReference>
<keyword evidence="4 10" id="KW-1133">Transmembrane helix</keyword>
<keyword evidence="3 10" id="KW-0812">Transmembrane</keyword>
<organism evidence="11 12">
    <name type="scientific">Triticum urartu</name>
    <name type="common">Red wild einkorn</name>
    <name type="synonym">Crithodium urartu</name>
    <dbReference type="NCBI Taxonomy" id="4572"/>
    <lineage>
        <taxon>Eukaryota</taxon>
        <taxon>Viridiplantae</taxon>
        <taxon>Streptophyta</taxon>
        <taxon>Embryophyta</taxon>
        <taxon>Tracheophyta</taxon>
        <taxon>Spermatophyta</taxon>
        <taxon>Magnoliopsida</taxon>
        <taxon>Liliopsida</taxon>
        <taxon>Poales</taxon>
        <taxon>Poaceae</taxon>
        <taxon>BOP clade</taxon>
        <taxon>Pooideae</taxon>
        <taxon>Triticodae</taxon>
        <taxon>Triticeae</taxon>
        <taxon>Triticinae</taxon>
        <taxon>Triticum</taxon>
    </lineage>
</organism>
<evidence type="ECO:0000256" key="8">
    <source>
        <dbReference type="ARBA" id="ARBA00025752"/>
    </source>
</evidence>
<feature type="transmembrane region" description="Helical" evidence="10">
    <location>
        <begin position="106"/>
        <end position="127"/>
    </location>
</feature>
<dbReference type="GO" id="GO:0080162">
    <property type="term" value="P:endoplasmic reticulum to cytosol auxin transport"/>
    <property type="evidence" value="ECO:0007669"/>
    <property type="project" value="InterPro"/>
</dbReference>
<dbReference type="InterPro" id="IPR045033">
    <property type="entry name" value="PILS1/3/4/5/7"/>
</dbReference>
<comment type="subcellular location">
    <subcellularLocation>
        <location evidence="1">Endoplasmic reticulum membrane</location>
        <topology evidence="1">Multi-pass membrane protein</topology>
    </subcellularLocation>
</comment>
<name>A0A8R7UKZ0_TRIUA</name>
<dbReference type="Gramene" id="TuG1812G0500003841.01.T02">
    <property type="protein sequence ID" value="TuG1812G0500003841.01.T02"/>
    <property type="gene ID" value="TuG1812G0500003841.01"/>
</dbReference>
<evidence type="ECO:0008006" key="13">
    <source>
        <dbReference type="Google" id="ProtNLM"/>
    </source>
</evidence>
<evidence type="ECO:0000256" key="3">
    <source>
        <dbReference type="ARBA" id="ARBA00022692"/>
    </source>
</evidence>
<keyword evidence="6" id="KW-0927">Auxin signaling pathway</keyword>
<evidence type="ECO:0000256" key="10">
    <source>
        <dbReference type="SAM" id="Phobius"/>
    </source>
</evidence>
<proteinExistence type="inferred from homology"/>
<reference evidence="11" key="2">
    <citation type="submission" date="2018-03" db="EMBL/GenBank/DDBJ databases">
        <title>The Triticum urartu genome reveals the dynamic nature of wheat genome evolution.</title>
        <authorList>
            <person name="Ling H."/>
            <person name="Ma B."/>
            <person name="Shi X."/>
            <person name="Liu H."/>
            <person name="Dong L."/>
            <person name="Sun H."/>
            <person name="Cao Y."/>
            <person name="Gao Q."/>
            <person name="Zheng S."/>
            <person name="Li Y."/>
            <person name="Yu Y."/>
            <person name="Du H."/>
            <person name="Qi M."/>
            <person name="Li Y."/>
            <person name="Yu H."/>
            <person name="Cui Y."/>
            <person name="Wang N."/>
            <person name="Chen C."/>
            <person name="Wu H."/>
            <person name="Zhao Y."/>
            <person name="Zhang J."/>
            <person name="Li Y."/>
            <person name="Zhou W."/>
            <person name="Zhang B."/>
            <person name="Hu W."/>
            <person name="Eijk M."/>
            <person name="Tang J."/>
            <person name="Witsenboer H."/>
            <person name="Zhao S."/>
            <person name="Li Z."/>
            <person name="Zhang A."/>
            <person name="Wang D."/>
            <person name="Liang C."/>
        </authorList>
    </citation>
    <scope>NUCLEOTIDE SEQUENCE [LARGE SCALE GENOMIC DNA]</scope>
    <source>
        <strain evidence="11">cv. G1812</strain>
    </source>
</reference>
<gene>
    <name evidence="11" type="primary">LOC125510372</name>
</gene>
<dbReference type="EnsemblPlants" id="TuG1812G0500003841.01.T02">
    <property type="protein sequence ID" value="TuG1812G0500003841.01.T02"/>
    <property type="gene ID" value="TuG1812G0500003841.01"/>
</dbReference>
<dbReference type="PANTHER" id="PTHR31651">
    <property type="match status" value="1"/>
</dbReference>
<dbReference type="InterPro" id="IPR004776">
    <property type="entry name" value="Mem_transp_PIN-like"/>
</dbReference>